<proteinExistence type="predicted"/>
<evidence type="ECO:0008006" key="3">
    <source>
        <dbReference type="Google" id="ProtNLM"/>
    </source>
</evidence>
<comment type="caution">
    <text evidence="1">The sequence shown here is derived from an EMBL/GenBank/DDBJ whole genome shotgun (WGS) entry which is preliminary data.</text>
</comment>
<reference evidence="1 2" key="1">
    <citation type="submission" date="2021-01" db="EMBL/GenBank/DDBJ databases">
        <title>Belnapia mucosa sp. nov. and Belnapia arida sp. nov., isolated from the Tabernas Desert (Almeria, Spain).</title>
        <authorList>
            <person name="Molina-Menor E."/>
            <person name="Vidal-Verdu A."/>
            <person name="Calonge A."/>
            <person name="Satari L."/>
            <person name="Pereto J."/>
            <person name="Porcar M."/>
        </authorList>
    </citation>
    <scope>NUCLEOTIDE SEQUENCE [LARGE SCALE GENOMIC DNA]</scope>
    <source>
        <strain evidence="1 2">T18</strain>
    </source>
</reference>
<gene>
    <name evidence="1" type="ORF">JMJ56_03770</name>
</gene>
<dbReference type="Proteomes" id="UP000660885">
    <property type="component" value="Unassembled WGS sequence"/>
</dbReference>
<sequence>MTAEIDRAMGFAPDYDSPIPYMQRTREYYRAIGYDPYRWAHYREVPFSPLRKPLAESRVTLVTTAAPFDPAKGDQGPGAPYNSSAKFYEVYSGRTDEDHDLRVSHIAYDRKHSPATDMRAWFPLQAMRDAVASGRIGALTEHFQGAPTNRSHRHTVEIDCPEILSRCLQDGAEVAVLVPNCPVCHQTVSLTARHLEQHGIPTVVLGCAKDIVEHCGVPRFLFSDFPLGNAAGRPHDMESQAATLELALRLLETAIGPRTTLQSPQRWDETGEWKLDYLNLEQIGAEELARRKEEFLRQKAIAKDLREKAA</sequence>
<protein>
    <recommendedName>
        <fullName evidence="3">Glycine reductase</fullName>
    </recommendedName>
</protein>
<keyword evidence="2" id="KW-1185">Reference proteome</keyword>
<evidence type="ECO:0000313" key="2">
    <source>
        <dbReference type="Proteomes" id="UP000660885"/>
    </source>
</evidence>
<accession>A0ABS1U1C4</accession>
<evidence type="ECO:0000313" key="1">
    <source>
        <dbReference type="EMBL" id="MBL6077111.1"/>
    </source>
</evidence>
<organism evidence="1 2">
    <name type="scientific">Belnapia arida</name>
    <dbReference type="NCBI Taxonomy" id="2804533"/>
    <lineage>
        <taxon>Bacteria</taxon>
        <taxon>Pseudomonadati</taxon>
        <taxon>Pseudomonadota</taxon>
        <taxon>Alphaproteobacteria</taxon>
        <taxon>Acetobacterales</taxon>
        <taxon>Roseomonadaceae</taxon>
        <taxon>Belnapia</taxon>
    </lineage>
</organism>
<name>A0ABS1U1C4_9PROT</name>
<dbReference type="RefSeq" id="WP_202830245.1">
    <property type="nucleotide sequence ID" value="NZ_JAETWB010000001.1"/>
</dbReference>
<dbReference type="EMBL" id="JAETWB010000001">
    <property type="protein sequence ID" value="MBL6077111.1"/>
    <property type="molecule type" value="Genomic_DNA"/>
</dbReference>